<reference evidence="3 4" key="1">
    <citation type="submission" date="2018-11" db="EMBL/GenBank/DDBJ databases">
        <title>Photobacterium sp. BEI247 sp. nov., a marine bacterium isolated from Yongle Blue Hole in the South China Sea.</title>
        <authorList>
            <person name="Wang X."/>
        </authorList>
    </citation>
    <scope>NUCLEOTIDE SEQUENCE [LARGE SCALE GENOMIC DNA]</scope>
    <source>
        <strain evidence="4">BEI247</strain>
    </source>
</reference>
<organism evidence="3 4">
    <name type="scientific">Photobacterium chitinilyticum</name>
    <dbReference type="NCBI Taxonomy" id="2485123"/>
    <lineage>
        <taxon>Bacteria</taxon>
        <taxon>Pseudomonadati</taxon>
        <taxon>Pseudomonadota</taxon>
        <taxon>Gammaproteobacteria</taxon>
        <taxon>Vibrionales</taxon>
        <taxon>Vibrionaceae</taxon>
        <taxon>Photobacterium</taxon>
    </lineage>
</organism>
<dbReference type="SUPFAM" id="SSF101756">
    <property type="entry name" value="Hypothetical protein YgiW"/>
    <property type="match status" value="1"/>
</dbReference>
<dbReference type="OrthoDB" id="5901218at2"/>
<dbReference type="Gene3D" id="2.40.50.200">
    <property type="entry name" value="Bacterial OB-fold"/>
    <property type="match status" value="1"/>
</dbReference>
<dbReference type="EMBL" id="RJLM01000004">
    <property type="protein sequence ID" value="RWX55523.1"/>
    <property type="molecule type" value="Genomic_DNA"/>
</dbReference>
<name>A0A444JR19_9GAMM</name>
<feature type="chain" id="PRO_5019107176" evidence="2">
    <location>
        <begin position="22"/>
        <end position="118"/>
    </location>
</feature>
<evidence type="ECO:0000256" key="2">
    <source>
        <dbReference type="SAM" id="SignalP"/>
    </source>
</evidence>
<accession>A0A444JR19</accession>
<dbReference type="NCBIfam" id="NF033674">
    <property type="entry name" value="stress_OB_fold"/>
    <property type="match status" value="1"/>
</dbReference>
<dbReference type="InterPro" id="IPR036700">
    <property type="entry name" value="BOBF_sf"/>
</dbReference>
<protein>
    <submittedName>
        <fullName evidence="3">NirD/YgiW/YdeI family stress tolerance protein</fullName>
    </submittedName>
</protein>
<keyword evidence="1 2" id="KW-0732">Signal</keyword>
<dbReference type="InterPro" id="IPR005220">
    <property type="entry name" value="CarO-like"/>
</dbReference>
<comment type="caution">
    <text evidence="3">The sequence shown here is derived from an EMBL/GenBank/DDBJ whole genome shotgun (WGS) entry which is preliminary data.</text>
</comment>
<keyword evidence="4" id="KW-1185">Reference proteome</keyword>
<dbReference type="Pfam" id="PF04076">
    <property type="entry name" value="BOF"/>
    <property type="match status" value="1"/>
</dbReference>
<evidence type="ECO:0000313" key="4">
    <source>
        <dbReference type="Proteomes" id="UP000287563"/>
    </source>
</evidence>
<evidence type="ECO:0000313" key="3">
    <source>
        <dbReference type="EMBL" id="RWX55523.1"/>
    </source>
</evidence>
<dbReference type="AlphaFoldDB" id="A0A444JR19"/>
<dbReference type="RefSeq" id="WP_128784337.1">
    <property type="nucleotide sequence ID" value="NZ_JAKJSG010000017.1"/>
</dbReference>
<sequence length="118" mass="12761">MKKTVYAITAAMIIMPAVALANPNGVSYSGPTQTTTVSKVLAQTSLFSKQDIVLEGKLIKQINADTYVFSDGTNEVNVELDDDIRLDQAITANTRLRIYGEVEGGATPEIEVDNIQIL</sequence>
<evidence type="ECO:0000256" key="1">
    <source>
        <dbReference type="ARBA" id="ARBA00022729"/>
    </source>
</evidence>
<dbReference type="Proteomes" id="UP000287563">
    <property type="component" value="Unassembled WGS sequence"/>
</dbReference>
<dbReference type="PANTHER" id="PTHR36571">
    <property type="entry name" value="PROTEIN YGIW"/>
    <property type="match status" value="1"/>
</dbReference>
<gene>
    <name evidence="3" type="ORF">EDI28_12810</name>
</gene>
<proteinExistence type="predicted"/>
<feature type="signal peptide" evidence="2">
    <location>
        <begin position="1"/>
        <end position="21"/>
    </location>
</feature>
<dbReference type="PANTHER" id="PTHR36571:SF1">
    <property type="entry name" value="PROTEIN YGIW"/>
    <property type="match status" value="1"/>
</dbReference>